<keyword evidence="1" id="KW-0472">Membrane</keyword>
<name>A0A835H8F4_9MAGN</name>
<dbReference type="InterPro" id="IPR056712">
    <property type="entry name" value="DUF7810"/>
</dbReference>
<dbReference type="Proteomes" id="UP000631114">
    <property type="component" value="Unassembled WGS sequence"/>
</dbReference>
<comment type="caution">
    <text evidence="2">The sequence shown here is derived from an EMBL/GenBank/DDBJ whole genome shotgun (WGS) entry which is preliminary data.</text>
</comment>
<keyword evidence="1" id="KW-0812">Transmembrane</keyword>
<evidence type="ECO:0000313" key="2">
    <source>
        <dbReference type="EMBL" id="KAF9594240.1"/>
    </source>
</evidence>
<dbReference type="AlphaFoldDB" id="A0A835H8F4"/>
<proteinExistence type="predicted"/>
<evidence type="ECO:0000256" key="1">
    <source>
        <dbReference type="SAM" id="Phobius"/>
    </source>
</evidence>
<keyword evidence="1" id="KW-1133">Transmembrane helix</keyword>
<accession>A0A835H8F4</accession>
<sequence length="175" mass="19038">MKMPLVGSRTSTSTSSRRRFSILVLFPLQGCLLISAIFTGLGLLFLTLNKLTSSHLHHHTTEVSFLDLNDVGSLSNDTCHDDAAATCATVEEMGEVFASELAKGSLRVRKIIENHFLLHGTCEAKGKAVDVEVDAKEKDKPKKEGKLKLCIDGAIKMHIEGSASDVTELVKKLTM</sequence>
<gene>
    <name evidence="2" type="ORF">IFM89_028897</name>
</gene>
<dbReference type="EMBL" id="JADFTS010000008">
    <property type="protein sequence ID" value="KAF9594240.1"/>
    <property type="molecule type" value="Genomic_DNA"/>
</dbReference>
<reference evidence="2 3" key="1">
    <citation type="submission" date="2020-10" db="EMBL/GenBank/DDBJ databases">
        <title>The Coptis chinensis genome and diversification of protoberbering-type alkaloids.</title>
        <authorList>
            <person name="Wang B."/>
            <person name="Shu S."/>
            <person name="Song C."/>
            <person name="Liu Y."/>
        </authorList>
    </citation>
    <scope>NUCLEOTIDE SEQUENCE [LARGE SCALE GENOMIC DNA]</scope>
    <source>
        <strain evidence="2">HL-2020</strain>
        <tissue evidence="2">Leaf</tissue>
    </source>
</reference>
<feature type="transmembrane region" description="Helical" evidence="1">
    <location>
        <begin position="20"/>
        <end position="46"/>
    </location>
</feature>
<organism evidence="2 3">
    <name type="scientific">Coptis chinensis</name>
    <dbReference type="NCBI Taxonomy" id="261450"/>
    <lineage>
        <taxon>Eukaryota</taxon>
        <taxon>Viridiplantae</taxon>
        <taxon>Streptophyta</taxon>
        <taxon>Embryophyta</taxon>
        <taxon>Tracheophyta</taxon>
        <taxon>Spermatophyta</taxon>
        <taxon>Magnoliopsida</taxon>
        <taxon>Ranunculales</taxon>
        <taxon>Ranunculaceae</taxon>
        <taxon>Coptidoideae</taxon>
        <taxon>Coptis</taxon>
    </lineage>
</organism>
<protein>
    <submittedName>
        <fullName evidence="2">Uncharacterized protein</fullName>
    </submittedName>
</protein>
<evidence type="ECO:0000313" key="3">
    <source>
        <dbReference type="Proteomes" id="UP000631114"/>
    </source>
</evidence>
<keyword evidence="3" id="KW-1185">Reference proteome</keyword>
<dbReference type="Pfam" id="PF25102">
    <property type="entry name" value="DUF7810"/>
    <property type="match status" value="1"/>
</dbReference>